<dbReference type="EMBL" id="JAOUSF010000002">
    <property type="protein sequence ID" value="MCU9613028.1"/>
    <property type="molecule type" value="Genomic_DNA"/>
</dbReference>
<dbReference type="AlphaFoldDB" id="A0AAE3IR33"/>
<evidence type="ECO:0000256" key="4">
    <source>
        <dbReference type="ARBA" id="ARBA00023163"/>
    </source>
</evidence>
<dbReference type="Proteomes" id="UP001209318">
    <property type="component" value="Unassembled WGS sequence"/>
</dbReference>
<keyword evidence="8" id="KW-1185">Reference proteome</keyword>
<accession>A0AAE3IR33</accession>
<sequence length="176" mass="21172">MLEEAQQRELIMKWYDEYNVAIFKYIYKMIHDGQEAEDLMQETFLRVFRYLRLEKEIQFPKTYLYRTARNLTIDHIRKQKPIQLVKELFTAKEKTVPATETVVEIQEELRELQEVVQTLKTSYREVIILRKIEGFTIQETAQILNWTENKVKYTLSRGLKMLDEKLSKGGVINEIF</sequence>
<dbReference type="Gene3D" id="1.10.10.10">
    <property type="entry name" value="Winged helix-like DNA-binding domain superfamily/Winged helix DNA-binding domain"/>
    <property type="match status" value="1"/>
</dbReference>
<protein>
    <submittedName>
        <fullName evidence="7">RNA polymerase sigma factor</fullName>
    </submittedName>
</protein>
<dbReference type="PANTHER" id="PTHR43133">
    <property type="entry name" value="RNA POLYMERASE ECF-TYPE SIGMA FACTO"/>
    <property type="match status" value="1"/>
</dbReference>
<dbReference type="SUPFAM" id="SSF88659">
    <property type="entry name" value="Sigma3 and sigma4 domains of RNA polymerase sigma factors"/>
    <property type="match status" value="1"/>
</dbReference>
<keyword evidence="4" id="KW-0804">Transcription</keyword>
<dbReference type="InterPro" id="IPR036388">
    <property type="entry name" value="WH-like_DNA-bd_sf"/>
</dbReference>
<evidence type="ECO:0000259" key="5">
    <source>
        <dbReference type="Pfam" id="PF04542"/>
    </source>
</evidence>
<evidence type="ECO:0000313" key="8">
    <source>
        <dbReference type="Proteomes" id="UP001209318"/>
    </source>
</evidence>
<dbReference type="GO" id="GO:0016987">
    <property type="term" value="F:sigma factor activity"/>
    <property type="evidence" value="ECO:0007669"/>
    <property type="project" value="UniProtKB-KW"/>
</dbReference>
<dbReference type="SUPFAM" id="SSF88946">
    <property type="entry name" value="Sigma2 domain of RNA polymerase sigma factors"/>
    <property type="match status" value="1"/>
</dbReference>
<evidence type="ECO:0000256" key="3">
    <source>
        <dbReference type="ARBA" id="ARBA00023082"/>
    </source>
</evidence>
<evidence type="ECO:0000256" key="2">
    <source>
        <dbReference type="ARBA" id="ARBA00023015"/>
    </source>
</evidence>
<dbReference type="Pfam" id="PF08281">
    <property type="entry name" value="Sigma70_r4_2"/>
    <property type="match status" value="1"/>
</dbReference>
<dbReference type="PANTHER" id="PTHR43133:SF60">
    <property type="entry name" value="RNA POLYMERASE SIGMA FACTOR SIGV"/>
    <property type="match status" value="1"/>
</dbReference>
<name>A0AAE3IR33_9BACI</name>
<keyword evidence="2" id="KW-0805">Transcription regulation</keyword>
<comment type="caution">
    <text evidence="7">The sequence shown here is derived from an EMBL/GenBank/DDBJ whole genome shotgun (WGS) entry which is preliminary data.</text>
</comment>
<dbReference type="CDD" id="cd06171">
    <property type="entry name" value="Sigma70_r4"/>
    <property type="match status" value="1"/>
</dbReference>
<dbReference type="InterPro" id="IPR039425">
    <property type="entry name" value="RNA_pol_sigma-70-like"/>
</dbReference>
<comment type="similarity">
    <text evidence="1">Belongs to the sigma-70 factor family. ECF subfamily.</text>
</comment>
<evidence type="ECO:0000256" key="1">
    <source>
        <dbReference type="ARBA" id="ARBA00010641"/>
    </source>
</evidence>
<dbReference type="InterPro" id="IPR013325">
    <property type="entry name" value="RNA_pol_sigma_r2"/>
</dbReference>
<dbReference type="InterPro" id="IPR013249">
    <property type="entry name" value="RNA_pol_sigma70_r4_t2"/>
</dbReference>
<organism evidence="7 8">
    <name type="scientific">Perspicuibacillus lycopersici</name>
    <dbReference type="NCBI Taxonomy" id="1325689"/>
    <lineage>
        <taxon>Bacteria</taxon>
        <taxon>Bacillati</taxon>
        <taxon>Bacillota</taxon>
        <taxon>Bacilli</taxon>
        <taxon>Bacillales</taxon>
        <taxon>Bacillaceae</taxon>
        <taxon>Perspicuibacillus</taxon>
    </lineage>
</organism>
<feature type="domain" description="RNA polymerase sigma factor 70 region 4 type 2" evidence="6">
    <location>
        <begin position="110"/>
        <end position="162"/>
    </location>
</feature>
<gene>
    <name evidence="7" type="ORF">OEV98_05625</name>
</gene>
<dbReference type="RefSeq" id="WP_263072234.1">
    <property type="nucleotide sequence ID" value="NZ_JAOUSF010000002.1"/>
</dbReference>
<dbReference type="InterPro" id="IPR014284">
    <property type="entry name" value="RNA_pol_sigma-70_dom"/>
</dbReference>
<dbReference type="InterPro" id="IPR007627">
    <property type="entry name" value="RNA_pol_sigma70_r2"/>
</dbReference>
<dbReference type="Gene3D" id="1.10.1740.10">
    <property type="match status" value="1"/>
</dbReference>
<dbReference type="Pfam" id="PF04542">
    <property type="entry name" value="Sigma70_r2"/>
    <property type="match status" value="1"/>
</dbReference>
<evidence type="ECO:0000259" key="6">
    <source>
        <dbReference type="Pfam" id="PF08281"/>
    </source>
</evidence>
<reference evidence="7" key="1">
    <citation type="submission" date="2022-10" db="EMBL/GenBank/DDBJ databases">
        <title>Description of Fervidibacillus gen. nov. in the family Fervidibacillaceae fam. nov. with two species, Fervidibacillus albus sp. nov., and Fervidibacillus halotolerans sp. nov., isolated from tidal flat sediments.</title>
        <authorList>
            <person name="Kwon K.K."/>
            <person name="Yang S.-H."/>
        </authorList>
    </citation>
    <scope>NUCLEOTIDE SEQUENCE</scope>
    <source>
        <strain evidence="7">JCM 19140</strain>
    </source>
</reference>
<evidence type="ECO:0000313" key="7">
    <source>
        <dbReference type="EMBL" id="MCU9613028.1"/>
    </source>
</evidence>
<dbReference type="GO" id="GO:0006352">
    <property type="term" value="P:DNA-templated transcription initiation"/>
    <property type="evidence" value="ECO:0007669"/>
    <property type="project" value="InterPro"/>
</dbReference>
<feature type="domain" description="RNA polymerase sigma-70 region 2" evidence="5">
    <location>
        <begin position="15"/>
        <end position="80"/>
    </location>
</feature>
<proteinExistence type="inferred from homology"/>
<dbReference type="InterPro" id="IPR013324">
    <property type="entry name" value="RNA_pol_sigma_r3/r4-like"/>
</dbReference>
<dbReference type="NCBIfam" id="TIGR02937">
    <property type="entry name" value="sigma70-ECF"/>
    <property type="match status" value="1"/>
</dbReference>
<dbReference type="GO" id="GO:0003677">
    <property type="term" value="F:DNA binding"/>
    <property type="evidence" value="ECO:0007669"/>
    <property type="project" value="InterPro"/>
</dbReference>
<keyword evidence="3" id="KW-0731">Sigma factor</keyword>